<dbReference type="SUPFAM" id="SSF46785">
    <property type="entry name" value="Winged helix' DNA-binding domain"/>
    <property type="match status" value="1"/>
</dbReference>
<dbReference type="EC" id="2.6.1.1" evidence="8"/>
<feature type="domain" description="HTH gntR-type" evidence="7">
    <location>
        <begin position="10"/>
        <end position="78"/>
    </location>
</feature>
<dbReference type="InterPro" id="IPR000524">
    <property type="entry name" value="Tscrpt_reg_HTH_GntR"/>
</dbReference>
<dbReference type="InterPro" id="IPR036388">
    <property type="entry name" value="WH-like_DNA-bd_sf"/>
</dbReference>
<proteinExistence type="inferred from homology"/>
<dbReference type="SMART" id="SM00345">
    <property type="entry name" value="HTH_GNTR"/>
    <property type="match status" value="1"/>
</dbReference>
<evidence type="ECO:0000256" key="5">
    <source>
        <dbReference type="ARBA" id="ARBA00023163"/>
    </source>
</evidence>
<dbReference type="Gene3D" id="3.90.1150.10">
    <property type="entry name" value="Aspartate Aminotransferase, domain 1"/>
    <property type="match status" value="1"/>
</dbReference>
<evidence type="ECO:0000313" key="8">
    <source>
        <dbReference type="EMBL" id="SJN37749.1"/>
    </source>
</evidence>
<dbReference type="InterPro" id="IPR004839">
    <property type="entry name" value="Aminotransferase_I/II_large"/>
</dbReference>
<dbReference type="InterPro" id="IPR015421">
    <property type="entry name" value="PyrdxlP-dep_Trfase_major"/>
</dbReference>
<accession>A0A1R4K0H6</accession>
<dbReference type="EMBL" id="FUKQ01000040">
    <property type="protein sequence ID" value="SJN37749.1"/>
    <property type="molecule type" value="Genomic_DNA"/>
</dbReference>
<evidence type="ECO:0000256" key="3">
    <source>
        <dbReference type="ARBA" id="ARBA00023015"/>
    </source>
</evidence>
<evidence type="ECO:0000256" key="2">
    <source>
        <dbReference type="ARBA" id="ARBA00022898"/>
    </source>
</evidence>
<evidence type="ECO:0000256" key="4">
    <source>
        <dbReference type="ARBA" id="ARBA00023125"/>
    </source>
</evidence>
<feature type="region of interest" description="Disordered" evidence="6">
    <location>
        <begin position="68"/>
        <end position="89"/>
    </location>
</feature>
<dbReference type="GO" id="GO:0003700">
    <property type="term" value="F:DNA-binding transcription factor activity"/>
    <property type="evidence" value="ECO:0007669"/>
    <property type="project" value="InterPro"/>
</dbReference>
<sequence>MLGTWSDGAGSLATQLASALAELIDVGALPPGAGLPPQRSLATALGVSRGVVTAAYAILTSEHHTVARQGSGTRVTPTRAYPLGHPTGRPLSFTRAPGHVIDLSSGALPASPTAIAILTDTGSGMPHSYLATDGYFPAGIPPLRQAIAERLTRDGMPTSSEEIMITSGAQQAALITLSALAGTGDLALVEEPTYRGALTILRERGARIRGIRRLHHGIDNNHVDHAARQHPALAYVQTSIHNPTGRATSPATRQALAETANHHGLVIIEDHSMADLAWRPNTDAPLAQAMDPDLLITIGSLSKLFWGGLRIGWIRASRLRITTLVELRQSLDLGTSISDQLIACRLLTHTTQARAQRIDMLRKALTNTTDVLTTWRPDWTWDPIDGGSGLWVNTHTDTAALAAYAASHHVRLAPGHAFSAHNGHTTMLRLPVWHPPEHLDQAMQRLSTIH</sequence>
<keyword evidence="8" id="KW-0032">Aminotransferase</keyword>
<organism evidence="8 9">
    <name type="scientific">Luteococcus japonicus LSP_Lj1</name>
    <dbReference type="NCBI Taxonomy" id="1255658"/>
    <lineage>
        <taxon>Bacteria</taxon>
        <taxon>Bacillati</taxon>
        <taxon>Actinomycetota</taxon>
        <taxon>Actinomycetes</taxon>
        <taxon>Propionibacteriales</taxon>
        <taxon>Propionibacteriaceae</taxon>
        <taxon>Luteococcus</taxon>
    </lineage>
</organism>
<evidence type="ECO:0000256" key="6">
    <source>
        <dbReference type="SAM" id="MobiDB-lite"/>
    </source>
</evidence>
<dbReference type="InterPro" id="IPR036390">
    <property type="entry name" value="WH_DNA-bd_sf"/>
</dbReference>
<dbReference type="InterPro" id="IPR015422">
    <property type="entry name" value="PyrdxlP-dep_Trfase_small"/>
</dbReference>
<dbReference type="PANTHER" id="PTHR46577:SF1">
    <property type="entry name" value="HTH-TYPE TRANSCRIPTIONAL REGULATORY PROTEIN GABR"/>
    <property type="match status" value="1"/>
</dbReference>
<reference evidence="8 9" key="1">
    <citation type="submission" date="2017-02" db="EMBL/GenBank/DDBJ databases">
        <authorList>
            <person name="Peterson S.W."/>
        </authorList>
    </citation>
    <scope>NUCLEOTIDE SEQUENCE [LARGE SCALE GENOMIC DNA]</scope>
    <source>
        <strain evidence="8 9">LSP_Lj1</strain>
    </source>
</reference>
<keyword evidence="5" id="KW-0804">Transcription</keyword>
<evidence type="ECO:0000256" key="1">
    <source>
        <dbReference type="ARBA" id="ARBA00005384"/>
    </source>
</evidence>
<evidence type="ECO:0000259" key="7">
    <source>
        <dbReference type="PROSITE" id="PS50949"/>
    </source>
</evidence>
<dbReference type="SUPFAM" id="SSF53383">
    <property type="entry name" value="PLP-dependent transferases"/>
    <property type="match status" value="1"/>
</dbReference>
<dbReference type="CDD" id="cd07377">
    <property type="entry name" value="WHTH_GntR"/>
    <property type="match status" value="1"/>
</dbReference>
<keyword evidence="2" id="KW-0663">Pyridoxal phosphate</keyword>
<dbReference type="InterPro" id="IPR015424">
    <property type="entry name" value="PyrdxlP-dep_Trfase"/>
</dbReference>
<dbReference type="PANTHER" id="PTHR46577">
    <property type="entry name" value="HTH-TYPE TRANSCRIPTIONAL REGULATORY PROTEIN GABR"/>
    <property type="match status" value="1"/>
</dbReference>
<gene>
    <name evidence="8" type="ORF">FM114_10595</name>
</gene>
<keyword evidence="4" id="KW-0238">DNA-binding</keyword>
<comment type="similarity">
    <text evidence="1">In the C-terminal section; belongs to the class-I pyridoxal-phosphate-dependent aminotransferase family.</text>
</comment>
<evidence type="ECO:0000313" key="9">
    <source>
        <dbReference type="Proteomes" id="UP000188342"/>
    </source>
</evidence>
<protein>
    <submittedName>
        <fullName evidence="8">Transcriptional regulator, GntR family domain / Aspartate aminotransferase</fullName>
        <ecNumber evidence="8">2.6.1.1</ecNumber>
    </submittedName>
</protein>
<dbReference type="Gene3D" id="3.40.640.10">
    <property type="entry name" value="Type I PLP-dependent aspartate aminotransferase-like (Major domain)"/>
    <property type="match status" value="1"/>
</dbReference>
<dbReference type="STRING" id="1255658.FM114_10595"/>
<dbReference type="GO" id="GO:0003677">
    <property type="term" value="F:DNA binding"/>
    <property type="evidence" value="ECO:0007669"/>
    <property type="project" value="UniProtKB-KW"/>
</dbReference>
<dbReference type="GO" id="GO:0030170">
    <property type="term" value="F:pyridoxal phosphate binding"/>
    <property type="evidence" value="ECO:0007669"/>
    <property type="project" value="InterPro"/>
</dbReference>
<dbReference type="Pfam" id="PF00155">
    <property type="entry name" value="Aminotran_1_2"/>
    <property type="match status" value="1"/>
</dbReference>
<keyword evidence="9" id="KW-1185">Reference proteome</keyword>
<dbReference type="Proteomes" id="UP000188342">
    <property type="component" value="Unassembled WGS sequence"/>
</dbReference>
<dbReference type="InterPro" id="IPR051446">
    <property type="entry name" value="HTH_trans_reg/aminotransferase"/>
</dbReference>
<dbReference type="GO" id="GO:0004069">
    <property type="term" value="F:L-aspartate:2-oxoglutarate aminotransferase activity"/>
    <property type="evidence" value="ECO:0007669"/>
    <property type="project" value="UniProtKB-EC"/>
</dbReference>
<dbReference type="Gene3D" id="1.10.10.10">
    <property type="entry name" value="Winged helix-like DNA-binding domain superfamily/Winged helix DNA-binding domain"/>
    <property type="match status" value="1"/>
</dbReference>
<dbReference type="Pfam" id="PF00392">
    <property type="entry name" value="GntR"/>
    <property type="match status" value="1"/>
</dbReference>
<dbReference type="AlphaFoldDB" id="A0A1R4K0H6"/>
<keyword evidence="3" id="KW-0805">Transcription regulation</keyword>
<keyword evidence="8" id="KW-0808">Transferase</keyword>
<dbReference type="PROSITE" id="PS50949">
    <property type="entry name" value="HTH_GNTR"/>
    <property type="match status" value="1"/>
</dbReference>
<dbReference type="CDD" id="cd00609">
    <property type="entry name" value="AAT_like"/>
    <property type="match status" value="1"/>
</dbReference>
<name>A0A1R4K0H6_9ACTN</name>